<dbReference type="PANTHER" id="PTHR39475:SF1">
    <property type="entry name" value="CONIDIATION-SPECIFIC PROTEIN 6"/>
    <property type="match status" value="1"/>
</dbReference>
<keyword evidence="3" id="KW-1185">Reference proteome</keyword>
<name>A0ABR3V471_HUMIN</name>
<sequence>MEKTHAHHHHKSANMSSQAQSSVGMRSIYESGDQRNYSQADVEEQSRQSGKNIKGYMPKDQVRKLDKLYMEQVEREREEHAKNDPTWIAHQHGRRPSQGAIIDKEIQEEEEAYLRKKAEREAMAGKKSYE</sequence>
<evidence type="ECO:0000256" key="1">
    <source>
        <dbReference type="SAM" id="MobiDB-lite"/>
    </source>
</evidence>
<comment type="caution">
    <text evidence="2">The sequence shown here is derived from an EMBL/GenBank/DDBJ whole genome shotgun (WGS) entry which is preliminary data.</text>
</comment>
<reference evidence="2 3" key="1">
    <citation type="journal article" date="2024" name="Commun. Biol.">
        <title>Comparative genomic analysis of thermophilic fungi reveals convergent evolutionary adaptations and gene losses.</title>
        <authorList>
            <person name="Steindorff A.S."/>
            <person name="Aguilar-Pontes M.V."/>
            <person name="Robinson A.J."/>
            <person name="Andreopoulos B."/>
            <person name="LaButti K."/>
            <person name="Kuo A."/>
            <person name="Mondo S."/>
            <person name="Riley R."/>
            <person name="Otillar R."/>
            <person name="Haridas S."/>
            <person name="Lipzen A."/>
            <person name="Grimwood J."/>
            <person name="Schmutz J."/>
            <person name="Clum A."/>
            <person name="Reid I.D."/>
            <person name="Moisan M.C."/>
            <person name="Butler G."/>
            <person name="Nguyen T.T.M."/>
            <person name="Dewar K."/>
            <person name="Conant G."/>
            <person name="Drula E."/>
            <person name="Henrissat B."/>
            <person name="Hansel C."/>
            <person name="Singer S."/>
            <person name="Hutchinson M.I."/>
            <person name="de Vries R.P."/>
            <person name="Natvig D.O."/>
            <person name="Powell A.J."/>
            <person name="Tsang A."/>
            <person name="Grigoriev I.V."/>
        </authorList>
    </citation>
    <scope>NUCLEOTIDE SEQUENCE [LARGE SCALE GENOMIC DNA]</scope>
    <source>
        <strain evidence="2 3">CBS 620.91</strain>
    </source>
</reference>
<feature type="region of interest" description="Disordered" evidence="1">
    <location>
        <begin position="1"/>
        <end position="59"/>
    </location>
</feature>
<evidence type="ECO:0000313" key="2">
    <source>
        <dbReference type="EMBL" id="KAL1836511.1"/>
    </source>
</evidence>
<dbReference type="PANTHER" id="PTHR39475">
    <property type="entry name" value="CONIDIATION-SPECIFIC PROTEIN 6"/>
    <property type="match status" value="1"/>
</dbReference>
<dbReference type="Proteomes" id="UP001583172">
    <property type="component" value="Unassembled WGS sequence"/>
</dbReference>
<accession>A0ABR3V471</accession>
<feature type="compositionally biased region" description="Polar residues" evidence="1">
    <location>
        <begin position="13"/>
        <end position="24"/>
    </location>
</feature>
<feature type="compositionally biased region" description="Basic and acidic residues" evidence="1">
    <location>
        <begin position="74"/>
        <end position="83"/>
    </location>
</feature>
<feature type="compositionally biased region" description="Basic residues" evidence="1">
    <location>
        <begin position="1"/>
        <end position="12"/>
    </location>
</feature>
<dbReference type="EMBL" id="JAZGSY010000401">
    <property type="protein sequence ID" value="KAL1836511.1"/>
    <property type="molecule type" value="Genomic_DNA"/>
</dbReference>
<feature type="region of interest" description="Disordered" evidence="1">
    <location>
        <begin position="74"/>
        <end position="101"/>
    </location>
</feature>
<gene>
    <name evidence="2" type="ORF">VTJ49DRAFT_5051</name>
</gene>
<protein>
    <submittedName>
        <fullName evidence="2">Uncharacterized protein</fullName>
    </submittedName>
</protein>
<evidence type="ECO:0000313" key="3">
    <source>
        <dbReference type="Proteomes" id="UP001583172"/>
    </source>
</evidence>
<proteinExistence type="predicted"/>
<organism evidence="2 3">
    <name type="scientific">Humicola insolens</name>
    <name type="common">Soft-rot fungus</name>
    <dbReference type="NCBI Taxonomy" id="85995"/>
    <lineage>
        <taxon>Eukaryota</taxon>
        <taxon>Fungi</taxon>
        <taxon>Dikarya</taxon>
        <taxon>Ascomycota</taxon>
        <taxon>Pezizomycotina</taxon>
        <taxon>Sordariomycetes</taxon>
        <taxon>Sordariomycetidae</taxon>
        <taxon>Sordariales</taxon>
        <taxon>Chaetomiaceae</taxon>
        <taxon>Mycothermus</taxon>
    </lineage>
</organism>